<feature type="region of interest" description="Disordered" evidence="1">
    <location>
        <begin position="209"/>
        <end position="231"/>
    </location>
</feature>
<gene>
    <name evidence="2" type="ORF">K0T92_22740</name>
</gene>
<evidence type="ECO:0000256" key="1">
    <source>
        <dbReference type="SAM" id="MobiDB-lite"/>
    </source>
</evidence>
<name>A0ABS7DCA3_9BACL</name>
<dbReference type="EMBL" id="JAHZIJ010000026">
    <property type="protein sequence ID" value="MBW7477541.1"/>
    <property type="molecule type" value="Genomic_DNA"/>
</dbReference>
<evidence type="ECO:0000313" key="3">
    <source>
        <dbReference type="Proteomes" id="UP000812277"/>
    </source>
</evidence>
<accession>A0ABS7DCA3</accession>
<sequence>MPIKGYGVLKGIAIDGKDERDNSTPHYQIRMIGEDNTDYRIAVNVMSSSHESEVLYLVDEQYDASSITILPTMSNGFTRITKDNRDIALDYVRGELFDPSKMVPLPHDKSGPDNDLNDKIQKYIEKAIKEKAICYVYGSEWGPENNKPDKIFGFEPGRGVHNVHMNQGNEGRWKGDNGSWQDGGILIQFKDKWVAIFLAFLSQSWCTNEKGHSTESCSHTDVKKREAVPAR</sequence>
<dbReference type="RefSeq" id="WP_219874808.1">
    <property type="nucleotide sequence ID" value="NZ_JAHZIJ010000026.1"/>
</dbReference>
<organism evidence="2 3">
    <name type="scientific">Paenibacillus oenotherae</name>
    <dbReference type="NCBI Taxonomy" id="1435645"/>
    <lineage>
        <taxon>Bacteria</taxon>
        <taxon>Bacillati</taxon>
        <taxon>Bacillota</taxon>
        <taxon>Bacilli</taxon>
        <taxon>Bacillales</taxon>
        <taxon>Paenibacillaceae</taxon>
        <taxon>Paenibacillus</taxon>
    </lineage>
</organism>
<proteinExistence type="predicted"/>
<evidence type="ECO:0000313" key="2">
    <source>
        <dbReference type="EMBL" id="MBW7477541.1"/>
    </source>
</evidence>
<dbReference type="InterPro" id="IPR019268">
    <property type="entry name" value="DUF2278"/>
</dbReference>
<reference evidence="2 3" key="1">
    <citation type="submission" date="2021-07" db="EMBL/GenBank/DDBJ databases">
        <title>Paenibacillus radiodurans sp. nov., isolated from the southeastern edge of Tengger Desert.</title>
        <authorList>
            <person name="Zhang G."/>
        </authorList>
    </citation>
    <scope>NUCLEOTIDE SEQUENCE [LARGE SCALE GENOMIC DNA]</scope>
    <source>
        <strain evidence="2 3">DT7-4</strain>
    </source>
</reference>
<comment type="caution">
    <text evidence="2">The sequence shown here is derived from an EMBL/GenBank/DDBJ whole genome shotgun (WGS) entry which is preliminary data.</text>
</comment>
<protein>
    <submittedName>
        <fullName evidence="2">YukJ family protein</fullName>
    </submittedName>
</protein>
<dbReference type="Proteomes" id="UP000812277">
    <property type="component" value="Unassembled WGS sequence"/>
</dbReference>
<keyword evidence="3" id="KW-1185">Reference proteome</keyword>
<dbReference type="Pfam" id="PF10042">
    <property type="entry name" value="DUF2278"/>
    <property type="match status" value="1"/>
</dbReference>